<evidence type="ECO:0000313" key="5">
    <source>
        <dbReference type="EMBL" id="ARP98860.1"/>
    </source>
</evidence>
<evidence type="ECO:0000256" key="4">
    <source>
        <dbReference type="SAM" id="MobiDB-lite"/>
    </source>
</evidence>
<gene>
    <name evidence="5" type="ORF">CAK95_07050</name>
</gene>
<dbReference type="Gene3D" id="1.10.10.10">
    <property type="entry name" value="Winged helix-like DNA-binding domain superfamily/Winged helix DNA-binding domain"/>
    <property type="match status" value="1"/>
</dbReference>
<dbReference type="InterPro" id="IPR023187">
    <property type="entry name" value="Tscrpt_reg_MarR-type_CS"/>
</dbReference>
<evidence type="ECO:0000313" key="6">
    <source>
        <dbReference type="Proteomes" id="UP000194137"/>
    </source>
</evidence>
<dbReference type="GO" id="GO:0003700">
    <property type="term" value="F:DNA-binding transcription factor activity"/>
    <property type="evidence" value="ECO:0007669"/>
    <property type="project" value="InterPro"/>
</dbReference>
<dbReference type="AlphaFoldDB" id="A0A1W6ZP05"/>
<dbReference type="GO" id="GO:0006950">
    <property type="term" value="P:response to stress"/>
    <property type="evidence" value="ECO:0007669"/>
    <property type="project" value="TreeGrafter"/>
</dbReference>
<proteinExistence type="predicted"/>
<dbReference type="Proteomes" id="UP000194137">
    <property type="component" value="Chromosome"/>
</dbReference>
<dbReference type="STRING" id="1235591.CAK95_07050"/>
<dbReference type="EMBL" id="CP021112">
    <property type="protein sequence ID" value="ARP98860.1"/>
    <property type="molecule type" value="Genomic_DNA"/>
</dbReference>
<dbReference type="InterPro" id="IPR039422">
    <property type="entry name" value="MarR/SlyA-like"/>
</dbReference>
<dbReference type="InterPro" id="IPR036388">
    <property type="entry name" value="WH-like_DNA-bd_sf"/>
</dbReference>
<feature type="region of interest" description="Disordered" evidence="4">
    <location>
        <begin position="1"/>
        <end position="30"/>
    </location>
</feature>
<dbReference type="PRINTS" id="PR00598">
    <property type="entry name" value="HTHMARR"/>
</dbReference>
<dbReference type="PANTHER" id="PTHR33164">
    <property type="entry name" value="TRANSCRIPTIONAL REGULATOR, MARR FAMILY"/>
    <property type="match status" value="1"/>
</dbReference>
<dbReference type="PANTHER" id="PTHR33164:SF13">
    <property type="entry name" value="4-HYDROXYPHENYLACETATE CATABOLISM PROTEIN"/>
    <property type="match status" value="1"/>
</dbReference>
<dbReference type="InterPro" id="IPR036390">
    <property type="entry name" value="WH_DNA-bd_sf"/>
</dbReference>
<keyword evidence="2" id="KW-0238">DNA-binding</keyword>
<organism evidence="5 6">
    <name type="scientific">Pseudorhodoplanes sinuspersici</name>
    <dbReference type="NCBI Taxonomy" id="1235591"/>
    <lineage>
        <taxon>Bacteria</taxon>
        <taxon>Pseudomonadati</taxon>
        <taxon>Pseudomonadota</taxon>
        <taxon>Alphaproteobacteria</taxon>
        <taxon>Hyphomicrobiales</taxon>
        <taxon>Pseudorhodoplanes</taxon>
    </lineage>
</organism>
<dbReference type="OrthoDB" id="9792858at2"/>
<dbReference type="PROSITE" id="PS50995">
    <property type="entry name" value="HTH_MARR_2"/>
    <property type="match status" value="1"/>
</dbReference>
<dbReference type="SUPFAM" id="SSF46785">
    <property type="entry name" value="Winged helix' DNA-binding domain"/>
    <property type="match status" value="1"/>
</dbReference>
<protein>
    <submittedName>
        <fullName evidence="5">Uncharacterized protein</fullName>
    </submittedName>
</protein>
<reference evidence="5 6" key="1">
    <citation type="submission" date="2017-05" db="EMBL/GenBank/DDBJ databases">
        <title>Full genome sequence of Pseudorhodoplanes sinuspersici.</title>
        <authorList>
            <person name="Dastgheib S.M.M."/>
            <person name="Shavandi M."/>
            <person name="Tirandaz H."/>
        </authorList>
    </citation>
    <scope>NUCLEOTIDE SEQUENCE [LARGE SCALE GENOMIC DNA]</scope>
    <source>
        <strain evidence="5 6">RIPI110</strain>
    </source>
</reference>
<dbReference type="PROSITE" id="PS01117">
    <property type="entry name" value="HTH_MARR_1"/>
    <property type="match status" value="1"/>
</dbReference>
<dbReference type="KEGG" id="psin:CAK95_07050"/>
<dbReference type="Pfam" id="PF01047">
    <property type="entry name" value="MarR"/>
    <property type="match status" value="1"/>
</dbReference>
<accession>A0A1W6ZP05</accession>
<evidence type="ECO:0000256" key="2">
    <source>
        <dbReference type="ARBA" id="ARBA00023125"/>
    </source>
</evidence>
<keyword evidence="1" id="KW-0805">Transcription regulation</keyword>
<keyword evidence="3" id="KW-0804">Transcription</keyword>
<sequence>MTKATERKKERRGSGGSEGPRAASADAGTPPYRITDYPMHYFAAIQRQNQLNLARSLREFGLSVPMWRALAALHQKDGQTIGEIAQLSVLDRSSLGRLLDEMAKDGLVEREPLPDDRRALSIKLSAKGRKTFEASLPLVQRHYRNVLKGVSPEEFETLMRVLRRIKANTRMMSDITDLETE</sequence>
<dbReference type="InterPro" id="IPR000835">
    <property type="entry name" value="HTH_MarR-typ"/>
</dbReference>
<dbReference type="RefSeq" id="WP_086087272.1">
    <property type="nucleotide sequence ID" value="NZ_CP021112.1"/>
</dbReference>
<keyword evidence="6" id="KW-1185">Reference proteome</keyword>
<name>A0A1W6ZP05_9HYPH</name>
<dbReference type="GO" id="GO:0003677">
    <property type="term" value="F:DNA binding"/>
    <property type="evidence" value="ECO:0007669"/>
    <property type="project" value="UniProtKB-KW"/>
</dbReference>
<evidence type="ECO:0000256" key="3">
    <source>
        <dbReference type="ARBA" id="ARBA00023163"/>
    </source>
</evidence>
<dbReference type="SMART" id="SM00347">
    <property type="entry name" value="HTH_MARR"/>
    <property type="match status" value="1"/>
</dbReference>
<evidence type="ECO:0000256" key="1">
    <source>
        <dbReference type="ARBA" id="ARBA00023015"/>
    </source>
</evidence>